<reference evidence="2 3" key="1">
    <citation type="submission" date="2018-10" db="EMBL/GenBank/DDBJ databases">
        <title>Draft genome sequence of Bacillus salarius IM0101, isolated from a hypersaline soil in Inner Mongolia, China.</title>
        <authorList>
            <person name="Yamprayoonswat W."/>
            <person name="Boonvisut S."/>
            <person name="Jumpathong W."/>
            <person name="Sittihan S."/>
            <person name="Ruangsuj P."/>
            <person name="Wanthongcharoen S."/>
            <person name="Thongpramul N."/>
            <person name="Pimmason S."/>
            <person name="Yu B."/>
            <person name="Yasawong M."/>
        </authorList>
    </citation>
    <scope>NUCLEOTIDE SEQUENCE [LARGE SCALE GENOMIC DNA]</scope>
    <source>
        <strain evidence="2 3">IM0101</strain>
    </source>
</reference>
<keyword evidence="3" id="KW-1185">Reference proteome</keyword>
<organism evidence="2 3">
    <name type="scientific">Salibacterium salarium</name>
    <dbReference type="NCBI Taxonomy" id="284579"/>
    <lineage>
        <taxon>Bacteria</taxon>
        <taxon>Bacillati</taxon>
        <taxon>Bacillota</taxon>
        <taxon>Bacilli</taxon>
        <taxon>Bacillales</taxon>
        <taxon>Bacillaceae</taxon>
    </lineage>
</organism>
<keyword evidence="1" id="KW-1133">Transmembrane helix</keyword>
<comment type="caution">
    <text evidence="2">The sequence shown here is derived from an EMBL/GenBank/DDBJ whole genome shotgun (WGS) entry which is preliminary data.</text>
</comment>
<dbReference type="AlphaFoldDB" id="A0A3R9P4D4"/>
<keyword evidence="1" id="KW-0812">Transmembrane</keyword>
<dbReference type="RefSeq" id="WP_125559785.1">
    <property type="nucleotide sequence ID" value="NZ_RBVX01000031.1"/>
</dbReference>
<dbReference type="Proteomes" id="UP000275076">
    <property type="component" value="Unassembled WGS sequence"/>
</dbReference>
<feature type="transmembrane region" description="Helical" evidence="1">
    <location>
        <begin position="70"/>
        <end position="91"/>
    </location>
</feature>
<gene>
    <name evidence="2" type="ORF">D7Z54_23825</name>
</gene>
<evidence type="ECO:0000256" key="1">
    <source>
        <dbReference type="SAM" id="Phobius"/>
    </source>
</evidence>
<name>A0A3R9P4D4_9BACI</name>
<feature type="transmembrane region" description="Helical" evidence="1">
    <location>
        <begin position="174"/>
        <end position="202"/>
    </location>
</feature>
<dbReference type="OrthoDB" id="2964705at2"/>
<feature type="transmembrane region" description="Helical" evidence="1">
    <location>
        <begin position="135"/>
        <end position="154"/>
    </location>
</feature>
<feature type="transmembrane region" description="Helical" evidence="1">
    <location>
        <begin position="27"/>
        <end position="50"/>
    </location>
</feature>
<feature type="transmembrane region" description="Helical" evidence="1">
    <location>
        <begin position="111"/>
        <end position="129"/>
    </location>
</feature>
<accession>A0A3R9P4D4</accession>
<dbReference type="EMBL" id="RBVX01000031">
    <property type="protein sequence ID" value="RSL30824.1"/>
    <property type="molecule type" value="Genomic_DNA"/>
</dbReference>
<sequence length="258" mass="29183">MYIQPDNVQPATTKTLISQSFKKSKELFTTSLILTIPIFSIIFALMIYLYNFLAANEISISTIQDESFSGLSLFNSLLIVSVGAVIMFLLLMNNESERKDQIVFTLKKTVVLLPTVIAATIVYTTFVLIGVSLLLIPGLLLLAYLGFYTQALVFERKGILQSIFRSRDLVKGSFWKVFLLFVSVHLTISVIQITVLISVLMVVDYTNYVVILCLTLINAIIAPFIGTLFSLFYLNLRSRQEAFDYETYEQEKPYQLSS</sequence>
<evidence type="ECO:0000313" key="3">
    <source>
        <dbReference type="Proteomes" id="UP000275076"/>
    </source>
</evidence>
<feature type="transmembrane region" description="Helical" evidence="1">
    <location>
        <begin position="208"/>
        <end position="234"/>
    </location>
</feature>
<keyword evidence="1" id="KW-0472">Membrane</keyword>
<proteinExistence type="predicted"/>
<protein>
    <recommendedName>
        <fullName evidence="4">Membrane domain of glycerophosphoryl diester phosphodiesterase</fullName>
    </recommendedName>
</protein>
<evidence type="ECO:0000313" key="2">
    <source>
        <dbReference type="EMBL" id="RSL30824.1"/>
    </source>
</evidence>
<evidence type="ECO:0008006" key="4">
    <source>
        <dbReference type="Google" id="ProtNLM"/>
    </source>
</evidence>